<evidence type="ECO:0000313" key="2">
    <source>
        <dbReference type="Proteomes" id="UP001066276"/>
    </source>
</evidence>
<dbReference type="Proteomes" id="UP001066276">
    <property type="component" value="Chromosome 5"/>
</dbReference>
<gene>
    <name evidence="1" type="ORF">NDU88_003939</name>
</gene>
<dbReference type="EMBL" id="JANPWB010000009">
    <property type="protein sequence ID" value="KAJ1151152.1"/>
    <property type="molecule type" value="Genomic_DNA"/>
</dbReference>
<keyword evidence="2" id="KW-1185">Reference proteome</keyword>
<sequence>MSGAPIATVGDNIESYAKDLFLYILESIAEADIQLDRVHGVGLPSPENSRPVDILVCVQDFPPKEQPQSRQALFRTGSVTIIPRDKAKLFKRDILLLVVDAKKAFDSIRWPYLAATLALVLARGSVPGF</sequence>
<evidence type="ECO:0008006" key="3">
    <source>
        <dbReference type="Google" id="ProtNLM"/>
    </source>
</evidence>
<protein>
    <recommendedName>
        <fullName evidence="3">Reverse transcriptase domain-containing protein</fullName>
    </recommendedName>
</protein>
<dbReference type="AlphaFoldDB" id="A0AAV7REJ6"/>
<organism evidence="1 2">
    <name type="scientific">Pleurodeles waltl</name>
    <name type="common">Iberian ribbed newt</name>
    <dbReference type="NCBI Taxonomy" id="8319"/>
    <lineage>
        <taxon>Eukaryota</taxon>
        <taxon>Metazoa</taxon>
        <taxon>Chordata</taxon>
        <taxon>Craniata</taxon>
        <taxon>Vertebrata</taxon>
        <taxon>Euteleostomi</taxon>
        <taxon>Amphibia</taxon>
        <taxon>Batrachia</taxon>
        <taxon>Caudata</taxon>
        <taxon>Salamandroidea</taxon>
        <taxon>Salamandridae</taxon>
        <taxon>Pleurodelinae</taxon>
        <taxon>Pleurodeles</taxon>
    </lineage>
</organism>
<name>A0AAV7REJ6_PLEWA</name>
<evidence type="ECO:0000313" key="1">
    <source>
        <dbReference type="EMBL" id="KAJ1151152.1"/>
    </source>
</evidence>
<proteinExistence type="predicted"/>
<comment type="caution">
    <text evidence="1">The sequence shown here is derived from an EMBL/GenBank/DDBJ whole genome shotgun (WGS) entry which is preliminary data.</text>
</comment>
<reference evidence="1" key="1">
    <citation type="journal article" date="2022" name="bioRxiv">
        <title>Sequencing and chromosome-scale assembly of the giantPleurodeles waltlgenome.</title>
        <authorList>
            <person name="Brown T."/>
            <person name="Elewa A."/>
            <person name="Iarovenko S."/>
            <person name="Subramanian E."/>
            <person name="Araus A.J."/>
            <person name="Petzold A."/>
            <person name="Susuki M."/>
            <person name="Suzuki K.-i.T."/>
            <person name="Hayashi T."/>
            <person name="Toyoda A."/>
            <person name="Oliveira C."/>
            <person name="Osipova E."/>
            <person name="Leigh N.D."/>
            <person name="Simon A."/>
            <person name="Yun M.H."/>
        </authorList>
    </citation>
    <scope>NUCLEOTIDE SEQUENCE</scope>
    <source>
        <strain evidence="1">20211129_DDA</strain>
        <tissue evidence="1">Liver</tissue>
    </source>
</reference>
<accession>A0AAV7REJ6</accession>